<dbReference type="InterPro" id="IPR023231">
    <property type="entry name" value="GSKIP_dom_sf"/>
</dbReference>
<evidence type="ECO:0000256" key="1">
    <source>
        <dbReference type="SAM" id="MobiDB-lite"/>
    </source>
</evidence>
<dbReference type="OMA" id="VMIVIEV"/>
<dbReference type="InParanoid" id="A0A168R0V1"/>
<dbReference type="Proteomes" id="UP000078561">
    <property type="component" value="Unassembled WGS sequence"/>
</dbReference>
<reference evidence="2" key="1">
    <citation type="submission" date="2016-04" db="EMBL/GenBank/DDBJ databases">
        <authorList>
            <person name="Evans L.H."/>
            <person name="Alamgir A."/>
            <person name="Owens N."/>
            <person name="Weber N.D."/>
            <person name="Virtaneva K."/>
            <person name="Barbian K."/>
            <person name="Babar A."/>
            <person name="Rosenke K."/>
        </authorList>
    </citation>
    <scope>NUCLEOTIDE SEQUENCE [LARGE SCALE GENOMIC DNA]</scope>
    <source>
        <strain evidence="2">CBS 101.48</strain>
    </source>
</reference>
<evidence type="ECO:0008006" key="4">
    <source>
        <dbReference type="Google" id="ProtNLM"/>
    </source>
</evidence>
<accession>A0A168R0V1</accession>
<evidence type="ECO:0000313" key="3">
    <source>
        <dbReference type="Proteomes" id="UP000078561"/>
    </source>
</evidence>
<dbReference type="Gene3D" id="3.30.2280.10">
    <property type="entry name" value="Hypothetical protein (hspc210)"/>
    <property type="match status" value="1"/>
</dbReference>
<keyword evidence="3" id="KW-1185">Reference proteome</keyword>
<dbReference type="EMBL" id="LT554476">
    <property type="protein sequence ID" value="SAM05905.1"/>
    <property type="molecule type" value="Genomic_DNA"/>
</dbReference>
<proteinExistence type="predicted"/>
<gene>
    <name evidence="2" type="primary">ABSGL_11780.1 scaffold 12322</name>
</gene>
<protein>
    <recommendedName>
        <fullName evidence="4">GSKIP domain-containing protein</fullName>
    </recommendedName>
</protein>
<dbReference type="OrthoDB" id="5804279at2759"/>
<feature type="region of interest" description="Disordered" evidence="1">
    <location>
        <begin position="135"/>
        <end position="156"/>
    </location>
</feature>
<organism evidence="2">
    <name type="scientific">Absidia glauca</name>
    <name type="common">Pin mould</name>
    <dbReference type="NCBI Taxonomy" id="4829"/>
    <lineage>
        <taxon>Eukaryota</taxon>
        <taxon>Fungi</taxon>
        <taxon>Fungi incertae sedis</taxon>
        <taxon>Mucoromycota</taxon>
        <taxon>Mucoromycotina</taxon>
        <taxon>Mucoromycetes</taxon>
        <taxon>Mucorales</taxon>
        <taxon>Cunninghamellaceae</taxon>
        <taxon>Absidia</taxon>
    </lineage>
</organism>
<dbReference type="SUPFAM" id="SSF103107">
    <property type="entry name" value="Hypothetical protein c14orf129, hspc210"/>
    <property type="match status" value="1"/>
</dbReference>
<feature type="compositionally biased region" description="Low complexity" evidence="1">
    <location>
        <begin position="138"/>
        <end position="153"/>
    </location>
</feature>
<sequence length="163" mass="18418">MGFEKLDKTLDCICHDYDYGIVPDSVTVFVRDKVDNIGRFELTLLEGILLIIDAFEEGFKVSSYTPIMETPNITTSLKQVQDHVGVMFDTMDRLLMTISPIFAQRLLDKIHSTFAPQTLPQSFDEPDLATLCLLPTDPSSQPQQQPQQPSSSSAYSDVFEWIH</sequence>
<evidence type="ECO:0000313" key="2">
    <source>
        <dbReference type="EMBL" id="SAM05905.1"/>
    </source>
</evidence>
<dbReference type="AlphaFoldDB" id="A0A168R0V1"/>
<name>A0A168R0V1_ABSGL</name>